<dbReference type="GO" id="GO:0030336">
    <property type="term" value="P:negative regulation of cell migration"/>
    <property type="evidence" value="ECO:0000318"/>
    <property type="project" value="GO_Central"/>
</dbReference>
<dbReference type="eggNOG" id="KOG3565">
    <property type="taxonomic scope" value="Eukaryota"/>
</dbReference>
<dbReference type="PANTHER" id="PTHR14166">
    <property type="entry name" value="SLIT-ROBO RHO GTPASE ACTIVATING PROTEIN"/>
    <property type="match status" value="1"/>
</dbReference>
<dbReference type="InterPro" id="IPR051627">
    <property type="entry name" value="SLIT-ROBO_RhoGAP"/>
</dbReference>
<evidence type="ECO:0000313" key="10">
    <source>
        <dbReference type="EMBL" id="EDO46865.1"/>
    </source>
</evidence>
<evidence type="ECO:0000256" key="3">
    <source>
        <dbReference type="ARBA" id="ARBA00023054"/>
    </source>
</evidence>
<dbReference type="PROSITE" id="PS50238">
    <property type="entry name" value="RHOGAP"/>
    <property type="match status" value="1"/>
</dbReference>
<keyword evidence="1 4" id="KW-0728">SH3 domain</keyword>
<dbReference type="STRING" id="45351.A7RNI7"/>
<dbReference type="GO" id="GO:0005096">
    <property type="term" value="F:GTPase activator activity"/>
    <property type="evidence" value="ECO:0000318"/>
    <property type="project" value="GO_Central"/>
</dbReference>
<evidence type="ECO:0000259" key="7">
    <source>
        <dbReference type="PROSITE" id="PS50002"/>
    </source>
</evidence>
<dbReference type="InterPro" id="IPR001452">
    <property type="entry name" value="SH3_domain"/>
</dbReference>
<gene>
    <name evidence="10" type="ORF">NEMVEDRAFT_v1g88221</name>
</gene>
<dbReference type="Gene3D" id="2.30.30.40">
    <property type="entry name" value="SH3 Domains"/>
    <property type="match status" value="1"/>
</dbReference>
<feature type="domain" description="Rho-GAP" evidence="8">
    <location>
        <begin position="431"/>
        <end position="616"/>
    </location>
</feature>
<dbReference type="FunFam" id="1.20.1270.60:FF:000094">
    <property type="entry name" value="SLIT-ROBO Rho GTPase-activating 2 protein"/>
    <property type="match status" value="1"/>
</dbReference>
<dbReference type="SUPFAM" id="SSF103657">
    <property type="entry name" value="BAR/IMD domain-like"/>
    <property type="match status" value="1"/>
</dbReference>
<dbReference type="PROSITE" id="PS50002">
    <property type="entry name" value="SH3"/>
    <property type="match status" value="1"/>
</dbReference>
<dbReference type="HOGENOM" id="CLU_005715_1_2_1"/>
<dbReference type="SMART" id="SM00326">
    <property type="entry name" value="SH3"/>
    <property type="match status" value="1"/>
</dbReference>
<dbReference type="InterPro" id="IPR008936">
    <property type="entry name" value="Rho_GTPase_activation_prot"/>
</dbReference>
<protein>
    <submittedName>
        <fullName evidence="10">Uncharacterized protein</fullName>
    </submittedName>
</protein>
<evidence type="ECO:0000259" key="8">
    <source>
        <dbReference type="PROSITE" id="PS50238"/>
    </source>
</evidence>
<feature type="region of interest" description="Disordered" evidence="6">
    <location>
        <begin position="164"/>
        <end position="198"/>
    </location>
</feature>
<dbReference type="CDD" id="cd07656">
    <property type="entry name" value="F-BAR_srGAP"/>
    <property type="match status" value="1"/>
</dbReference>
<dbReference type="InterPro" id="IPR031160">
    <property type="entry name" value="F_BAR_dom"/>
</dbReference>
<sequence>MLILLITEIRQLLSEQLKGYDARTEGKVLFLADLQEYCKKMSEVETEYSKNLDRLSDRFLDRLQKFKAQRCFKRSTTMDVWHKLLVETKNRAKQRQSFSDNLANNIANRFMSMSDDYQRISKKCREAGLILQDELCKTVHELQRKLRKYHTMFGESKTAESKLKSTEIALSKSEESGRKNEKMTKQKEKHQQRYSENKRKSVKAKNEYVLALKSTNSFLQYYYTNCLGDLVDGFDFNFHDSFERAIAAYTQAETNASAATIHSMNVVQEAKLTINPDLDKKYFFEDNLSIFAIPFKFQYLPYSEEESCQITPQQIDIVDFHCELFERLKQIKAETDEIHKTVEATADALKEMYKQWDLEMNKMANGETDMVTGVMNCQSIKNSSDDLEMYYVTKLREYIMTSSLKIRIAAENQTLVKTLGELVDTANSFQLSIKQITGREIPEVVESCVRFIKRFGLDHPGIFRLSGSSTDINDMKQLFECGRDPLAGLNHWKDINAVAGLLRVYFRELEDPLFPSSHYQQFIEASRFPTNEDVIRQVTCVINELPDSVNRVMKYLFKFLKQVSEHSEQNKMDAHNLAVVFGPTLLRIPSEQDMITYQSHVNGMMEVIIKNYDQVFPQNDFDTDGPRLSETEESDSEEGKCIGETLSFFSDFEPRDAAALYDYSARSSKELSFKKGDIIRVFKRFNDDWWDGTLGDSDGFVPASYIKIQDPD</sequence>
<dbReference type="Pfam" id="PF00018">
    <property type="entry name" value="SH3_1"/>
    <property type="match status" value="1"/>
</dbReference>
<feature type="domain" description="F-BAR" evidence="9">
    <location>
        <begin position="7"/>
        <end position="279"/>
    </location>
</feature>
<dbReference type="InterPro" id="IPR027267">
    <property type="entry name" value="AH/BAR_dom_sf"/>
</dbReference>
<dbReference type="Gene3D" id="1.20.1270.60">
    <property type="entry name" value="Arfaptin homology (AH) domain/BAR domain"/>
    <property type="match status" value="1"/>
</dbReference>
<keyword evidence="2" id="KW-0343">GTPase activation</keyword>
<dbReference type="FunFam" id="2.30.30.40:FF:000136">
    <property type="entry name" value="Rho GTPase activating protein 4"/>
    <property type="match status" value="1"/>
</dbReference>
<dbReference type="OMA" id="CPVHQPH"/>
<evidence type="ECO:0000256" key="2">
    <source>
        <dbReference type="ARBA" id="ARBA00022468"/>
    </source>
</evidence>
<dbReference type="Pfam" id="PF00620">
    <property type="entry name" value="RhoGAP"/>
    <property type="match status" value="1"/>
</dbReference>
<dbReference type="Proteomes" id="UP000001593">
    <property type="component" value="Unassembled WGS sequence"/>
</dbReference>
<dbReference type="PRINTS" id="PR01887">
    <property type="entry name" value="SPECTRNALPHA"/>
</dbReference>
<name>A7RNI7_NEMVE</name>
<dbReference type="SUPFAM" id="SSF48350">
    <property type="entry name" value="GTPase activation domain, GAP"/>
    <property type="match status" value="1"/>
</dbReference>
<evidence type="ECO:0000256" key="6">
    <source>
        <dbReference type="SAM" id="MobiDB-lite"/>
    </source>
</evidence>
<evidence type="ECO:0000256" key="4">
    <source>
        <dbReference type="PROSITE-ProRule" id="PRU00192"/>
    </source>
</evidence>
<organism evidence="10 11">
    <name type="scientific">Nematostella vectensis</name>
    <name type="common">Starlet sea anemone</name>
    <dbReference type="NCBI Taxonomy" id="45351"/>
    <lineage>
        <taxon>Eukaryota</taxon>
        <taxon>Metazoa</taxon>
        <taxon>Cnidaria</taxon>
        <taxon>Anthozoa</taxon>
        <taxon>Hexacorallia</taxon>
        <taxon>Actiniaria</taxon>
        <taxon>Edwardsiidae</taxon>
        <taxon>Nematostella</taxon>
    </lineage>
</organism>
<evidence type="ECO:0000256" key="1">
    <source>
        <dbReference type="ARBA" id="ARBA00022443"/>
    </source>
</evidence>
<evidence type="ECO:0000256" key="5">
    <source>
        <dbReference type="PROSITE-ProRule" id="PRU01077"/>
    </source>
</evidence>
<dbReference type="Pfam" id="PF00611">
    <property type="entry name" value="FCH"/>
    <property type="match status" value="1"/>
</dbReference>
<feature type="domain" description="SH3" evidence="7">
    <location>
        <begin position="652"/>
        <end position="711"/>
    </location>
</feature>
<feature type="non-terminal residue" evidence="10">
    <location>
        <position position="712"/>
    </location>
</feature>
<dbReference type="GO" id="GO:0007165">
    <property type="term" value="P:signal transduction"/>
    <property type="evidence" value="ECO:0007669"/>
    <property type="project" value="InterPro"/>
</dbReference>
<dbReference type="SUPFAM" id="SSF50044">
    <property type="entry name" value="SH3-domain"/>
    <property type="match status" value="1"/>
</dbReference>
<dbReference type="FunCoup" id="A7RNI7">
    <property type="interactions" value="112"/>
</dbReference>
<dbReference type="InterPro" id="IPR001060">
    <property type="entry name" value="FCH_dom"/>
</dbReference>
<proteinExistence type="predicted"/>
<reference evidence="10 11" key="1">
    <citation type="journal article" date="2007" name="Science">
        <title>Sea anemone genome reveals ancestral eumetazoan gene repertoire and genomic organization.</title>
        <authorList>
            <person name="Putnam N.H."/>
            <person name="Srivastava M."/>
            <person name="Hellsten U."/>
            <person name="Dirks B."/>
            <person name="Chapman J."/>
            <person name="Salamov A."/>
            <person name="Terry A."/>
            <person name="Shapiro H."/>
            <person name="Lindquist E."/>
            <person name="Kapitonov V.V."/>
            <person name="Jurka J."/>
            <person name="Genikhovich G."/>
            <person name="Grigoriev I.V."/>
            <person name="Lucas S.M."/>
            <person name="Steele R.E."/>
            <person name="Finnerty J.R."/>
            <person name="Technau U."/>
            <person name="Martindale M.Q."/>
            <person name="Rokhsar D.S."/>
        </authorList>
    </citation>
    <scope>NUCLEOTIDE SEQUENCE [LARGE SCALE GENOMIC DNA]</scope>
    <source>
        <strain evidence="11">CH2 X CH6</strain>
    </source>
</reference>
<dbReference type="EMBL" id="DS469523">
    <property type="protein sequence ID" value="EDO46865.1"/>
    <property type="molecule type" value="Genomic_DNA"/>
</dbReference>
<dbReference type="InterPro" id="IPR036028">
    <property type="entry name" value="SH3-like_dom_sf"/>
</dbReference>
<dbReference type="AlphaFoldDB" id="A7RNI7"/>
<evidence type="ECO:0000259" key="9">
    <source>
        <dbReference type="PROSITE" id="PS51741"/>
    </source>
</evidence>
<dbReference type="PhylomeDB" id="A7RNI7"/>
<keyword evidence="11" id="KW-1185">Reference proteome</keyword>
<dbReference type="PRINTS" id="PR00452">
    <property type="entry name" value="SH3DOMAIN"/>
</dbReference>
<feature type="compositionally biased region" description="Basic and acidic residues" evidence="6">
    <location>
        <begin position="172"/>
        <end position="198"/>
    </location>
</feature>
<dbReference type="SMART" id="SM00324">
    <property type="entry name" value="RhoGAP"/>
    <property type="match status" value="1"/>
</dbReference>
<accession>A7RNI7</accession>
<evidence type="ECO:0000313" key="11">
    <source>
        <dbReference type="Proteomes" id="UP000001593"/>
    </source>
</evidence>
<dbReference type="FunFam" id="1.10.555.10:FF:000112">
    <property type="entry name" value="SLIT-ROBO Rho GTPase-activating protein 3"/>
    <property type="match status" value="1"/>
</dbReference>
<keyword evidence="3 5" id="KW-0175">Coiled coil</keyword>
<dbReference type="InParanoid" id="A7RNI7"/>
<dbReference type="Gene3D" id="1.10.555.10">
    <property type="entry name" value="Rho GTPase activation protein"/>
    <property type="match status" value="1"/>
</dbReference>
<dbReference type="PROSITE" id="PS51741">
    <property type="entry name" value="F_BAR"/>
    <property type="match status" value="1"/>
</dbReference>
<dbReference type="InterPro" id="IPR000198">
    <property type="entry name" value="RhoGAP_dom"/>
</dbReference>